<reference evidence="1 2" key="1">
    <citation type="submission" date="2018-11" db="EMBL/GenBank/DDBJ databases">
        <title>Genomic Encyclopedia of Type Strains, Phase IV (KMG-IV): sequencing the most valuable type-strain genomes for metagenomic binning, comparative biology and taxonomic classification.</title>
        <authorList>
            <person name="Goeker M."/>
        </authorList>
    </citation>
    <scope>NUCLEOTIDE SEQUENCE [LARGE SCALE GENOMIC DNA]</scope>
    <source>
        <strain evidence="1 2">DSM 21945</strain>
    </source>
</reference>
<dbReference type="STRING" id="584787.GCA_001247655_02857"/>
<accession>A0A3N1PFZ8</accession>
<comment type="caution">
    <text evidence="1">The sequence shown here is derived from an EMBL/GenBank/DDBJ whole genome shotgun (WGS) entry which is preliminary data.</text>
</comment>
<proteinExistence type="predicted"/>
<dbReference type="SUPFAM" id="SSF160104">
    <property type="entry name" value="Acetoacetate decarboxylase-like"/>
    <property type="match status" value="1"/>
</dbReference>
<evidence type="ECO:0008006" key="3">
    <source>
        <dbReference type="Google" id="ProtNLM"/>
    </source>
</evidence>
<organism evidence="1 2">
    <name type="scientific">Gallaecimonas pentaromativorans</name>
    <dbReference type="NCBI Taxonomy" id="584787"/>
    <lineage>
        <taxon>Bacteria</taxon>
        <taxon>Pseudomonadati</taxon>
        <taxon>Pseudomonadota</taxon>
        <taxon>Gammaproteobacteria</taxon>
        <taxon>Enterobacterales</taxon>
        <taxon>Gallaecimonadaceae</taxon>
        <taxon>Gallaecimonas</taxon>
    </lineage>
</organism>
<sequence>MEKEMTQVTFGSQQVSVIAGGFYDRYRMNPDLDQVAKDPLAGDISWFRTLPKRQLDSRVGLTWAPNFYYRSQNLQLLMLAPLAKLKAALPVPLEPLRALPGYGLVALTFFSYDLCDNDPYQEASVAVVIRAPGAKGSQLGELISAMGQRHFHAHVLALPVTTEIARVRGVEAYQLPKWRADIDLEISDKASARILGPDGKVDLAVSAPLPRLSRVPSQSHMSQTTMVHQVDGCWQQTRVQTNTLAFAQQLLPRKLTLTRGQGPLSTLLQQLGAGRVLRFDVMQDAQSALHLPTPLGARL</sequence>
<evidence type="ECO:0000313" key="2">
    <source>
        <dbReference type="Proteomes" id="UP000268033"/>
    </source>
</evidence>
<name>A0A3N1PFZ8_9GAMM</name>
<gene>
    <name evidence="1" type="ORF">EDC28_10599</name>
</gene>
<dbReference type="InterPro" id="IPR023375">
    <property type="entry name" value="ADC_dom_sf"/>
</dbReference>
<dbReference type="Proteomes" id="UP000268033">
    <property type="component" value="Unassembled WGS sequence"/>
</dbReference>
<dbReference type="EMBL" id="RJUL01000005">
    <property type="protein sequence ID" value="ROQ25790.1"/>
    <property type="molecule type" value="Genomic_DNA"/>
</dbReference>
<dbReference type="Gene3D" id="2.40.400.10">
    <property type="entry name" value="Acetoacetate decarboxylase-like"/>
    <property type="match status" value="1"/>
</dbReference>
<protein>
    <recommendedName>
        <fullName evidence="3">Acetoacetate decarboxylase</fullName>
    </recommendedName>
</protein>
<evidence type="ECO:0000313" key="1">
    <source>
        <dbReference type="EMBL" id="ROQ25790.1"/>
    </source>
</evidence>
<keyword evidence="2" id="KW-1185">Reference proteome</keyword>
<dbReference type="AlphaFoldDB" id="A0A3N1PFZ8"/>